<dbReference type="EMBL" id="QJKJ01011046">
    <property type="protein sequence ID" value="RDX72137.1"/>
    <property type="molecule type" value="Genomic_DNA"/>
</dbReference>
<protein>
    <submittedName>
        <fullName evidence="1">Uncharacterized protein</fullName>
    </submittedName>
</protein>
<evidence type="ECO:0000313" key="1">
    <source>
        <dbReference type="EMBL" id="RDX72137.1"/>
    </source>
</evidence>
<gene>
    <name evidence="1" type="ORF">CR513_48421</name>
</gene>
<evidence type="ECO:0000313" key="2">
    <source>
        <dbReference type="Proteomes" id="UP000257109"/>
    </source>
</evidence>
<accession>A0A371F1G0</accession>
<dbReference type="AlphaFoldDB" id="A0A371F1G0"/>
<sequence>MERIESITRKGPMTKGRLGHQEAMILCDVVPMEATHILLGRPWKFDRRVTYDGVLLIDSPLNICDKRSKKSLKNEVKVNEERPVAERRLSGHAGTLLNDLTRQYLANNDGTPQLLLAIVAGRELTTNIDLSNWHRCRGHTFCVPKYAESIKRIELESVEELCIIASMTRKRSSGRKSKNMHVGHASDSFNSITEIDNFEMKLGFSDNPLYEPNPMKNNNNRMLKELATLDSSKRLAVFTTNYMHHMRRYEANVPREVLFGIQDSDHP</sequence>
<comment type="caution">
    <text evidence="1">The sequence shown here is derived from an EMBL/GenBank/DDBJ whole genome shotgun (WGS) entry which is preliminary data.</text>
</comment>
<keyword evidence="2" id="KW-1185">Reference proteome</keyword>
<dbReference type="Proteomes" id="UP000257109">
    <property type="component" value="Unassembled WGS sequence"/>
</dbReference>
<reference evidence="1" key="1">
    <citation type="submission" date="2018-05" db="EMBL/GenBank/DDBJ databases">
        <title>Draft genome of Mucuna pruriens seed.</title>
        <authorList>
            <person name="Nnadi N.E."/>
            <person name="Vos R."/>
            <person name="Hasami M.H."/>
            <person name="Devisetty U.K."/>
            <person name="Aguiy J.C."/>
        </authorList>
    </citation>
    <scope>NUCLEOTIDE SEQUENCE [LARGE SCALE GENOMIC DNA]</scope>
    <source>
        <strain evidence="1">JCA_2017</strain>
    </source>
</reference>
<proteinExistence type="predicted"/>
<organism evidence="1 2">
    <name type="scientific">Mucuna pruriens</name>
    <name type="common">Velvet bean</name>
    <name type="synonym">Dolichos pruriens</name>
    <dbReference type="NCBI Taxonomy" id="157652"/>
    <lineage>
        <taxon>Eukaryota</taxon>
        <taxon>Viridiplantae</taxon>
        <taxon>Streptophyta</taxon>
        <taxon>Embryophyta</taxon>
        <taxon>Tracheophyta</taxon>
        <taxon>Spermatophyta</taxon>
        <taxon>Magnoliopsida</taxon>
        <taxon>eudicotyledons</taxon>
        <taxon>Gunneridae</taxon>
        <taxon>Pentapetalae</taxon>
        <taxon>rosids</taxon>
        <taxon>fabids</taxon>
        <taxon>Fabales</taxon>
        <taxon>Fabaceae</taxon>
        <taxon>Papilionoideae</taxon>
        <taxon>50 kb inversion clade</taxon>
        <taxon>NPAAA clade</taxon>
        <taxon>indigoferoid/millettioid clade</taxon>
        <taxon>Phaseoleae</taxon>
        <taxon>Mucuna</taxon>
    </lineage>
</organism>
<feature type="non-terminal residue" evidence="1">
    <location>
        <position position="267"/>
    </location>
</feature>
<name>A0A371F1G0_MUCPR</name>